<accession>G4CY60</accession>
<reference evidence="2 3" key="1">
    <citation type="submission" date="2011-06" db="EMBL/GenBank/DDBJ databases">
        <authorList>
            <person name="Muzny D."/>
            <person name="Qin X."/>
            <person name="Deng J."/>
            <person name="Jiang H."/>
            <person name="Liu Y."/>
            <person name="Qu J."/>
            <person name="Song X.-Z."/>
            <person name="Zhang L."/>
            <person name="Thornton R."/>
            <person name="Coyle M."/>
            <person name="Francisco L."/>
            <person name="Jackson L."/>
            <person name="Javaid M."/>
            <person name="Korchina V."/>
            <person name="Kovar C."/>
            <person name="Mata R."/>
            <person name="Mathew T."/>
            <person name="Ngo R."/>
            <person name="Nguyen L."/>
            <person name="Nguyen N."/>
            <person name="Okwuonu G."/>
            <person name="Ongeri F."/>
            <person name="Pham C."/>
            <person name="Simmons D."/>
            <person name="Wilczek-Boney K."/>
            <person name="Hale W."/>
            <person name="Jakkamsetti A."/>
            <person name="Pham P."/>
            <person name="Ruth R."/>
            <person name="San Lucas F."/>
            <person name="Warren J."/>
            <person name="Zhang J."/>
            <person name="Zhao Z."/>
            <person name="Zhou C."/>
            <person name="Zhu D."/>
            <person name="Lee S."/>
            <person name="Bess C."/>
            <person name="Blankenburg K."/>
            <person name="Forbes L."/>
            <person name="Fu Q."/>
            <person name="Gubbala S."/>
            <person name="Hirani K."/>
            <person name="Jayaseelan J.C."/>
            <person name="Lara F."/>
            <person name="Munidasa M."/>
            <person name="Palculict T."/>
            <person name="Patil S."/>
            <person name="Pu L.-L."/>
            <person name="Saada N."/>
            <person name="Tang L."/>
            <person name="Weissenberger G."/>
            <person name="Zhu Y."/>
            <person name="Hemphill L."/>
            <person name="Shang Y."/>
            <person name="Youmans B."/>
            <person name="Ayvaz T."/>
            <person name="Ross M."/>
            <person name="Santibanez J."/>
            <person name="Aqrawi P."/>
            <person name="Gross S."/>
            <person name="Joshi V."/>
            <person name="Fowler G."/>
            <person name="Nazareth L."/>
            <person name="Reid J."/>
            <person name="Worley K."/>
            <person name="Petrosino J."/>
            <person name="Highlander S."/>
            <person name="Gibbs R."/>
        </authorList>
    </citation>
    <scope>NUCLEOTIDE SEQUENCE [LARGE SCALE GENOMIC DNA]</scope>
    <source>
        <strain evidence="2 3">ATCC 25577</strain>
    </source>
</reference>
<comment type="caution">
    <text evidence="2">The sequence shown here is derived from an EMBL/GenBank/DDBJ whole genome shotgun (WGS) entry which is preliminary data.</text>
</comment>
<evidence type="ECO:0000256" key="1">
    <source>
        <dbReference type="SAM" id="MobiDB-lite"/>
    </source>
</evidence>
<feature type="compositionally biased region" description="Polar residues" evidence="1">
    <location>
        <begin position="34"/>
        <end position="47"/>
    </location>
</feature>
<dbReference type="Proteomes" id="UP000005332">
    <property type="component" value="Unassembled WGS sequence"/>
</dbReference>
<dbReference type="AlphaFoldDB" id="G4CY60"/>
<dbReference type="EMBL" id="AGBA01000013">
    <property type="protein sequence ID" value="EGY77924.1"/>
    <property type="molecule type" value="Genomic_DNA"/>
</dbReference>
<keyword evidence="3" id="KW-1185">Reference proteome</keyword>
<dbReference type="HOGENOM" id="CLU_1873580_0_0_11"/>
<evidence type="ECO:0000313" key="3">
    <source>
        <dbReference type="Proteomes" id="UP000005332"/>
    </source>
</evidence>
<sequence length="136" mass="14530">MTQHAHTLEQRPGLMRRGVADEGSRWIGTRPTRGLTSAAQSSRSQPTPHAGSGLTACGGGHRGPHHTSSHESEIWCWFDAGSGCRALSRCLLELPDTDLDNRWFQNLAALPPLQPAASPGLGNCLGSIDAVGLRDR</sequence>
<protein>
    <submittedName>
        <fullName evidence="2">Uncharacterized protein</fullName>
    </submittedName>
</protein>
<feature type="region of interest" description="Disordered" evidence="1">
    <location>
        <begin position="1"/>
        <end position="69"/>
    </location>
</feature>
<gene>
    <name evidence="2" type="ORF">HMPREF9153_1467</name>
</gene>
<name>G4CY60_9ACTN</name>
<proteinExistence type="predicted"/>
<organism evidence="2 3">
    <name type="scientific">Cutibacterium avidum ATCC 25577</name>
    <dbReference type="NCBI Taxonomy" id="997355"/>
    <lineage>
        <taxon>Bacteria</taxon>
        <taxon>Bacillati</taxon>
        <taxon>Actinomycetota</taxon>
        <taxon>Actinomycetes</taxon>
        <taxon>Propionibacteriales</taxon>
        <taxon>Propionibacteriaceae</taxon>
        <taxon>Cutibacterium</taxon>
    </lineage>
</organism>
<evidence type="ECO:0000313" key="2">
    <source>
        <dbReference type="EMBL" id="EGY77924.1"/>
    </source>
</evidence>